<dbReference type="GO" id="GO:0000287">
    <property type="term" value="F:magnesium ion binding"/>
    <property type="evidence" value="ECO:0007669"/>
    <property type="project" value="UniProtKB-UniRule"/>
</dbReference>
<feature type="binding site" evidence="4">
    <location>
        <position position="14"/>
    </location>
    <ligand>
        <name>Mn(2+)</name>
        <dbReference type="ChEBI" id="CHEBI:29035"/>
        <label>1</label>
    </ligand>
</feature>
<dbReference type="RefSeq" id="WP_080622092.1">
    <property type="nucleotide sequence ID" value="NZ_CAWMZI010000001.1"/>
</dbReference>
<comment type="catalytic activity">
    <reaction evidence="4">
        <text>alpha-D-ribose 1-phosphate = D-ribose 5-phosphate</text>
        <dbReference type="Rhea" id="RHEA:18793"/>
        <dbReference type="ChEBI" id="CHEBI:57720"/>
        <dbReference type="ChEBI" id="CHEBI:78346"/>
        <dbReference type="EC" id="5.4.2.7"/>
    </reaction>
</comment>
<keyword evidence="3 4" id="KW-0464">Manganese</keyword>
<evidence type="ECO:0000256" key="4">
    <source>
        <dbReference type="HAMAP-Rule" id="MF_00740"/>
    </source>
</evidence>
<dbReference type="Pfam" id="PF01676">
    <property type="entry name" value="Metalloenzyme"/>
    <property type="match status" value="1"/>
</dbReference>
<keyword evidence="8" id="KW-1185">Reference proteome</keyword>
<keyword evidence="2 4" id="KW-0479">Metal-binding</keyword>
<dbReference type="GO" id="GO:0006018">
    <property type="term" value="P:2-deoxyribose 1-phosphate catabolic process"/>
    <property type="evidence" value="ECO:0007669"/>
    <property type="project" value="UniProtKB-UniRule"/>
</dbReference>
<dbReference type="SUPFAM" id="SSF53649">
    <property type="entry name" value="Alkaline phosphatase-like"/>
    <property type="match status" value="1"/>
</dbReference>
<evidence type="ECO:0000256" key="3">
    <source>
        <dbReference type="ARBA" id="ARBA00023211"/>
    </source>
</evidence>
<dbReference type="GO" id="GO:0006015">
    <property type="term" value="P:5-phosphoribose 1-diphosphate biosynthetic process"/>
    <property type="evidence" value="ECO:0007669"/>
    <property type="project" value="UniProtKB-UniPathway"/>
</dbReference>
<dbReference type="GO" id="GO:0005829">
    <property type="term" value="C:cytosol"/>
    <property type="evidence" value="ECO:0007669"/>
    <property type="project" value="TreeGrafter"/>
</dbReference>
<dbReference type="InterPro" id="IPR024052">
    <property type="entry name" value="Phosphopentomutase_DeoB_cap_sf"/>
</dbReference>
<proteinExistence type="inferred from homology"/>
<dbReference type="EMBL" id="CP020442">
    <property type="protein sequence ID" value="ARC37602.1"/>
    <property type="molecule type" value="Genomic_DNA"/>
</dbReference>
<feature type="binding site" evidence="4">
    <location>
        <position position="298"/>
    </location>
    <ligand>
        <name>Mn(2+)</name>
        <dbReference type="ChEBI" id="CHEBI:29035"/>
        <label>2</label>
    </ligand>
</feature>
<dbReference type="HAMAP" id="MF_00740">
    <property type="entry name" value="Phosphopentomut"/>
    <property type="match status" value="1"/>
</dbReference>
<comment type="similarity">
    <text evidence="1 4">Belongs to the phosphopentomutase family.</text>
</comment>
<gene>
    <name evidence="4" type="primary">deoB</name>
    <name evidence="7" type="ORF">A6J80_15590</name>
</gene>
<dbReference type="UniPathway" id="UPA00087">
    <property type="reaction ID" value="UER00173"/>
</dbReference>
<evidence type="ECO:0000256" key="5">
    <source>
        <dbReference type="NCBIfam" id="TIGR01696"/>
    </source>
</evidence>
<feature type="binding site" evidence="4">
    <location>
        <position position="340"/>
    </location>
    <ligand>
        <name>Mn(2+)</name>
        <dbReference type="ChEBI" id="CHEBI:29035"/>
        <label>1</label>
    </ligand>
</feature>
<feature type="binding site" evidence="4">
    <location>
        <position position="351"/>
    </location>
    <ligand>
        <name>Mn(2+)</name>
        <dbReference type="ChEBI" id="CHEBI:29035"/>
        <label>2</label>
    </ligand>
</feature>
<dbReference type="STRING" id="147645.A6J80_15590"/>
<dbReference type="CDD" id="cd16009">
    <property type="entry name" value="PPM"/>
    <property type="match status" value="1"/>
</dbReference>
<dbReference type="EC" id="5.4.2.7" evidence="4 5"/>
<dbReference type="KEGG" id="pye:A6J80_15590"/>
<accession>A0A1V0GUU9</accession>
<feature type="binding site" evidence="4">
    <location>
        <position position="303"/>
    </location>
    <ligand>
        <name>Mn(2+)</name>
        <dbReference type="ChEBI" id="CHEBI:29035"/>
        <label>2</label>
    </ligand>
</feature>
<name>A0A1V0GUU9_9RHOB</name>
<dbReference type="NCBIfam" id="NF003766">
    <property type="entry name" value="PRK05362.1"/>
    <property type="match status" value="1"/>
</dbReference>
<dbReference type="eggNOG" id="COG1015">
    <property type="taxonomic scope" value="Bacteria"/>
</dbReference>
<comment type="pathway">
    <text evidence="4">Carbohydrate degradation; 2-deoxy-D-ribose 1-phosphate degradation; D-glyceraldehyde 3-phosphate and acetaldehyde from 2-deoxy-alpha-D-ribose 1-phosphate: step 1/2.</text>
</comment>
<feature type="binding site" evidence="4">
    <location>
        <position position="339"/>
    </location>
    <ligand>
        <name>Mn(2+)</name>
        <dbReference type="ChEBI" id="CHEBI:29035"/>
        <label>1</label>
    </ligand>
</feature>
<dbReference type="GO" id="GO:0043094">
    <property type="term" value="P:metabolic compound salvage"/>
    <property type="evidence" value="ECO:0007669"/>
    <property type="project" value="UniProtKB-UniRule"/>
</dbReference>
<dbReference type="Gene3D" id="3.30.70.1250">
    <property type="entry name" value="Phosphopentomutase"/>
    <property type="match status" value="1"/>
</dbReference>
<comment type="subcellular location">
    <subcellularLocation>
        <location evidence="4">Cytoplasm</location>
    </subcellularLocation>
</comment>
<dbReference type="PANTHER" id="PTHR21110">
    <property type="entry name" value="PHOSPHOPENTOMUTASE"/>
    <property type="match status" value="1"/>
</dbReference>
<dbReference type="GO" id="GO:0008973">
    <property type="term" value="F:phosphopentomutase activity"/>
    <property type="evidence" value="ECO:0007669"/>
    <property type="project" value="UniProtKB-UniRule"/>
</dbReference>
<evidence type="ECO:0000259" key="6">
    <source>
        <dbReference type="Pfam" id="PF01676"/>
    </source>
</evidence>
<evidence type="ECO:0000313" key="7">
    <source>
        <dbReference type="EMBL" id="ARC37602.1"/>
    </source>
</evidence>
<dbReference type="GO" id="GO:0009117">
    <property type="term" value="P:nucleotide metabolic process"/>
    <property type="evidence" value="ECO:0007669"/>
    <property type="project" value="UniProtKB-UniRule"/>
</dbReference>
<feature type="domain" description="Metalloenzyme" evidence="6">
    <location>
        <begin position="7"/>
        <end position="387"/>
    </location>
</feature>
<evidence type="ECO:0000313" key="8">
    <source>
        <dbReference type="Proteomes" id="UP000191257"/>
    </source>
</evidence>
<sequence length="396" mass="41748">MNPAECRAFLIVMDSVGIGGAPDADCYSNAGLPDTGANTLAHIAQARPLAMPNLDRLGLGAAIRLASGVAAPGLGAAPQGLWGAATEVSRGKDTPSGHWEIAGVPVPWDWHYFPDTRPSFPPDLSAAIARAAGTGGILGDEHASGTEIIERLGAEHLRTGWPICYTSQDSVLQIAAHEDAFGLERLYRLCRDVAALVHPMRVGRVIARPFVGTAGDFRRTPNRRDYAIAPPGTTILDAAQAAGRATHAIGKIGDIFSHRGIDHLHKGKSDADLAGHLIRLADEAEPGSLTFANFVEFDSLYGHRRDIAGYAAALEWFDGVAGQVMARLRPGDLAIFTADHGNDPSWRGTDHTRERVPVLGWGYGLRPVGLVGFADIGASVAAHLGLSPLGPGVSFL</sequence>
<dbReference type="Proteomes" id="UP000191257">
    <property type="component" value="Chromosome"/>
</dbReference>
<protein>
    <recommendedName>
        <fullName evidence="4 5">Phosphopentomutase</fullName>
        <ecNumber evidence="4 5">5.4.2.7</ecNumber>
    </recommendedName>
    <alternativeName>
        <fullName evidence="4">Phosphodeoxyribomutase</fullName>
    </alternativeName>
</protein>
<comment type="cofactor">
    <cofactor evidence="4">
        <name>Mn(2+)</name>
        <dbReference type="ChEBI" id="CHEBI:29035"/>
    </cofactor>
    <text evidence="4">Binds 2 manganese ions.</text>
</comment>
<dbReference type="InterPro" id="IPR006124">
    <property type="entry name" value="Metalloenzyme"/>
</dbReference>
<dbReference type="AlphaFoldDB" id="A0A1V0GUU9"/>
<dbReference type="PANTHER" id="PTHR21110:SF0">
    <property type="entry name" value="PHOSPHOPENTOMUTASE"/>
    <property type="match status" value="1"/>
</dbReference>
<comment type="catalytic activity">
    <reaction evidence="4">
        <text>2-deoxy-alpha-D-ribose 1-phosphate = 2-deoxy-D-ribose 5-phosphate</text>
        <dbReference type="Rhea" id="RHEA:27658"/>
        <dbReference type="ChEBI" id="CHEBI:57259"/>
        <dbReference type="ChEBI" id="CHEBI:62877"/>
        <dbReference type="EC" id="5.4.2.7"/>
    </reaction>
</comment>
<reference evidence="7" key="1">
    <citation type="submission" date="2017-12" db="EMBL/GenBank/DDBJ databases">
        <title>FDA dAtabase for Regulatory Grade micrObial Sequences (FDA-ARGOS): Supporting development and validation of Infectious Disease Dx tests.</title>
        <authorList>
            <person name="Campos J."/>
            <person name="Goldberg B."/>
            <person name="Tallon L."/>
            <person name="Sadzewicz L."/>
            <person name="Sengamalay N."/>
            <person name="Ott S."/>
            <person name="Godinez A."/>
            <person name="Nagaraj S."/>
            <person name="Vyas G."/>
            <person name="Aluvathingal J."/>
            <person name="Nadendla S."/>
            <person name="Geyer C."/>
            <person name="Nandy P."/>
            <person name="Hobson J."/>
            <person name="Sichtig H."/>
        </authorList>
    </citation>
    <scope>NUCLEOTIDE SEQUENCE</scope>
    <source>
        <strain evidence="7">FDAARGOS_252</strain>
    </source>
</reference>
<dbReference type="PIRSF" id="PIRSF001491">
    <property type="entry name" value="Ppentomutase"/>
    <property type="match status" value="1"/>
</dbReference>
<dbReference type="NCBIfam" id="TIGR01696">
    <property type="entry name" value="deoB"/>
    <property type="match status" value="1"/>
</dbReference>
<dbReference type="GO" id="GO:0030145">
    <property type="term" value="F:manganese ion binding"/>
    <property type="evidence" value="ECO:0007669"/>
    <property type="project" value="UniProtKB-UniRule"/>
</dbReference>
<keyword evidence="4" id="KW-0413">Isomerase</keyword>
<organism evidence="7 8">
    <name type="scientific">Paracoccus yeei</name>
    <dbReference type="NCBI Taxonomy" id="147645"/>
    <lineage>
        <taxon>Bacteria</taxon>
        <taxon>Pseudomonadati</taxon>
        <taxon>Pseudomonadota</taxon>
        <taxon>Alphaproteobacteria</taxon>
        <taxon>Rhodobacterales</taxon>
        <taxon>Paracoccaceae</taxon>
        <taxon>Paracoccus</taxon>
    </lineage>
</organism>
<keyword evidence="4" id="KW-0963">Cytoplasm</keyword>
<dbReference type="SUPFAM" id="SSF143856">
    <property type="entry name" value="DeoB insert domain-like"/>
    <property type="match status" value="1"/>
</dbReference>
<dbReference type="InterPro" id="IPR017850">
    <property type="entry name" value="Alkaline_phosphatase_core_sf"/>
</dbReference>
<dbReference type="InterPro" id="IPR010045">
    <property type="entry name" value="DeoB"/>
</dbReference>
<evidence type="ECO:0000256" key="2">
    <source>
        <dbReference type="ARBA" id="ARBA00022723"/>
    </source>
</evidence>
<comment type="function">
    <text evidence="4">Isomerase that catalyzes the conversion of deoxy-ribose 1-phosphate (dRib-1-P) and ribose 1-phosphate (Rib-1-P) to deoxy-ribose 5-phosphate (dRib-5-P) and ribose 5-phosphate (Rib-5-P), respectively.</text>
</comment>
<dbReference type="Gene3D" id="3.40.720.10">
    <property type="entry name" value="Alkaline Phosphatase, subunit A"/>
    <property type="match status" value="1"/>
</dbReference>
<evidence type="ECO:0000256" key="1">
    <source>
        <dbReference type="ARBA" id="ARBA00010373"/>
    </source>
</evidence>